<dbReference type="STRING" id="452471.Aasi_0817"/>
<keyword evidence="1" id="KW-0472">Membrane</keyword>
<evidence type="ECO:0000313" key="3">
    <source>
        <dbReference type="EMBL" id="ACE06191.1"/>
    </source>
</evidence>
<feature type="transmembrane region" description="Helical" evidence="1">
    <location>
        <begin position="57"/>
        <end position="79"/>
    </location>
</feature>
<feature type="transmembrane region" description="Helical" evidence="1">
    <location>
        <begin position="12"/>
        <end position="37"/>
    </location>
</feature>
<dbReference type="AlphaFoldDB" id="B3ESI9"/>
<feature type="transmembrane region" description="Helical" evidence="1">
    <location>
        <begin position="99"/>
        <end position="120"/>
    </location>
</feature>
<evidence type="ECO:0000313" key="4">
    <source>
        <dbReference type="Proteomes" id="UP000001227"/>
    </source>
</evidence>
<feature type="transmembrane region" description="Helical" evidence="1">
    <location>
        <begin position="268"/>
        <end position="290"/>
    </location>
</feature>
<dbReference type="RefSeq" id="WP_012472960.1">
    <property type="nucleotide sequence ID" value="NC_010830.1"/>
</dbReference>
<protein>
    <recommendedName>
        <fullName evidence="2">CAAX prenyl protease 2/Lysostaphin resistance protein A-like domain-containing protein</fullName>
    </recommendedName>
</protein>
<sequence length="299" mass="34339">MLTSTNKKNNIWHYLVALIGVICISVLAGQLALNGLFTIAKSSYYLLGKYKVNYRSFLLISQAIMASAIFIIAPLLYCFSIEKKSVRYFFVGEQRYSQFIMLTIGLTLAAIMVNTVFTYWNVHIKFPAYLKAFETWAQKKEWELKKLTDLLTNFKSIQDLLIAIVIIGLIPAIGEELLFRGILQNLFFKSTQNIHIAILTSAFIFSAIHLQLYGFLPRFLLGVLFGYFYWWTQNLVFPIIAHLFNNSFALTVSFLYPKSATVHELEGYELPPIPIIIIFAIIGTLLGIYIQKKTRYLHK</sequence>
<dbReference type="InterPro" id="IPR052710">
    <property type="entry name" value="CAAX_protease"/>
</dbReference>
<feature type="transmembrane region" description="Helical" evidence="1">
    <location>
        <begin position="194"/>
        <end position="215"/>
    </location>
</feature>
<dbReference type="GO" id="GO:0004175">
    <property type="term" value="F:endopeptidase activity"/>
    <property type="evidence" value="ECO:0007669"/>
    <property type="project" value="UniProtKB-ARBA"/>
</dbReference>
<proteinExistence type="predicted"/>
<dbReference type="eggNOG" id="COG1266">
    <property type="taxonomic scope" value="Bacteria"/>
</dbReference>
<evidence type="ECO:0000259" key="2">
    <source>
        <dbReference type="Pfam" id="PF02517"/>
    </source>
</evidence>
<dbReference type="EMBL" id="CP001102">
    <property type="protein sequence ID" value="ACE06191.1"/>
    <property type="molecule type" value="Genomic_DNA"/>
</dbReference>
<gene>
    <name evidence="3" type="ordered locus">Aasi_0817</name>
</gene>
<dbReference type="GO" id="GO:0080120">
    <property type="term" value="P:CAAX-box protein maturation"/>
    <property type="evidence" value="ECO:0007669"/>
    <property type="project" value="UniProtKB-ARBA"/>
</dbReference>
<feature type="domain" description="CAAX prenyl protease 2/Lysostaphin resistance protein A-like" evidence="2">
    <location>
        <begin position="159"/>
        <end position="247"/>
    </location>
</feature>
<dbReference type="PANTHER" id="PTHR36435">
    <property type="entry name" value="SLR1288 PROTEIN"/>
    <property type="match status" value="1"/>
</dbReference>
<dbReference type="HOGENOM" id="CLU_067776_1_0_10"/>
<dbReference type="Proteomes" id="UP000001227">
    <property type="component" value="Chromosome"/>
</dbReference>
<keyword evidence="1" id="KW-1133">Transmembrane helix</keyword>
<dbReference type="KEGG" id="aas:Aasi_0817"/>
<dbReference type="Pfam" id="PF02517">
    <property type="entry name" value="Rce1-like"/>
    <property type="match status" value="1"/>
</dbReference>
<keyword evidence="1" id="KW-0812">Transmembrane</keyword>
<organism evidence="3 4">
    <name type="scientific">Amoebophilus asiaticus (strain 5a2)</name>
    <dbReference type="NCBI Taxonomy" id="452471"/>
    <lineage>
        <taxon>Bacteria</taxon>
        <taxon>Pseudomonadati</taxon>
        <taxon>Bacteroidota</taxon>
        <taxon>Cytophagia</taxon>
        <taxon>Cytophagales</taxon>
        <taxon>Amoebophilaceae</taxon>
        <taxon>Candidatus Amoebophilus</taxon>
    </lineage>
</organism>
<keyword evidence="4" id="KW-1185">Reference proteome</keyword>
<feature type="transmembrane region" description="Helical" evidence="1">
    <location>
        <begin position="160"/>
        <end position="182"/>
    </location>
</feature>
<name>B3ESI9_AMOA5</name>
<reference evidence="3 4" key="1">
    <citation type="journal article" date="2010" name="J. Bacteriol.">
        <title>The genome of the amoeba symbiont 'Candidatus Amoebophilus asiaticus' reveals common mechanisms for host cell interaction among amoeba-associated bacteria.</title>
        <authorList>
            <person name="Schmitz-Esser S."/>
            <person name="Tischler P."/>
            <person name="Arnold R."/>
            <person name="Montanaro J."/>
            <person name="Wagner M."/>
            <person name="Rattei T."/>
            <person name="Horn M."/>
        </authorList>
    </citation>
    <scope>NUCLEOTIDE SEQUENCE [LARGE SCALE GENOMIC DNA]</scope>
    <source>
        <strain evidence="3 4">5a2</strain>
    </source>
</reference>
<dbReference type="InterPro" id="IPR003675">
    <property type="entry name" value="Rce1/LyrA-like_dom"/>
</dbReference>
<accession>B3ESI9</accession>
<evidence type="ECO:0000256" key="1">
    <source>
        <dbReference type="SAM" id="Phobius"/>
    </source>
</evidence>
<dbReference type="MEROPS" id="G05.A04"/>
<dbReference type="PANTHER" id="PTHR36435:SF1">
    <property type="entry name" value="CAAX AMINO TERMINAL PROTEASE FAMILY PROTEIN"/>
    <property type="match status" value="1"/>
</dbReference>
<dbReference type="OrthoDB" id="1523022at2"/>